<feature type="active site" description="Proton acceptor" evidence="2">
    <location>
        <position position="19"/>
    </location>
</feature>
<dbReference type="Proteomes" id="UP000189475">
    <property type="component" value="Unassembled WGS sequence"/>
</dbReference>
<gene>
    <name evidence="4" type="ORF">VPAL9027_00918</name>
</gene>
<evidence type="ECO:0000259" key="3">
    <source>
        <dbReference type="SMART" id="SM01022"/>
    </source>
</evidence>
<dbReference type="NCBIfam" id="NF003443">
    <property type="entry name" value="PRK04980.1"/>
    <property type="match status" value="1"/>
</dbReference>
<evidence type="ECO:0000256" key="2">
    <source>
        <dbReference type="HAMAP-Rule" id="MF_00684"/>
    </source>
</evidence>
<dbReference type="InterPro" id="IPR008314">
    <property type="entry name" value="AC4CH"/>
</dbReference>
<name>A0A1R4B248_9VIBR</name>
<reference evidence="4 5" key="1">
    <citation type="submission" date="2017-02" db="EMBL/GenBank/DDBJ databases">
        <authorList>
            <person name="Peterson S.W."/>
        </authorList>
    </citation>
    <scope>NUCLEOTIDE SEQUENCE [LARGE SCALE GENOMIC DNA]</scope>
    <source>
        <strain evidence="4 5">CECT 9027</strain>
    </source>
</reference>
<dbReference type="InterPro" id="IPR007374">
    <property type="entry name" value="ASCH_domain"/>
</dbReference>
<feature type="active site" description="Nucleophile" evidence="2">
    <location>
        <position position="22"/>
    </location>
</feature>
<dbReference type="SUPFAM" id="SSF88697">
    <property type="entry name" value="PUA domain-like"/>
    <property type="match status" value="1"/>
</dbReference>
<dbReference type="CDD" id="cd06552">
    <property type="entry name" value="ASCH_yqfb_like"/>
    <property type="match status" value="1"/>
</dbReference>
<feature type="domain" description="ASCH" evidence="3">
    <location>
        <begin position="4"/>
        <end position="102"/>
    </location>
</feature>
<accession>A0A1R4B248</accession>
<dbReference type="PANTHER" id="PTHR38088">
    <property type="entry name" value="UCP029143 FAMILY PROTEIN"/>
    <property type="match status" value="1"/>
</dbReference>
<dbReference type="SMART" id="SM01022">
    <property type="entry name" value="ASCH"/>
    <property type="match status" value="1"/>
</dbReference>
<dbReference type="Pfam" id="PF04266">
    <property type="entry name" value="ASCH"/>
    <property type="match status" value="1"/>
</dbReference>
<dbReference type="PIRSF" id="PIRSF029143">
    <property type="entry name" value="UCP029143"/>
    <property type="match status" value="1"/>
</dbReference>
<keyword evidence="5" id="KW-1185">Reference proteome</keyword>
<evidence type="ECO:0000256" key="1">
    <source>
        <dbReference type="ARBA" id="ARBA00022801"/>
    </source>
</evidence>
<dbReference type="GO" id="GO:0016813">
    <property type="term" value="F:hydrolase activity, acting on carbon-nitrogen (but not peptide) bonds, in linear amidines"/>
    <property type="evidence" value="ECO:0007669"/>
    <property type="project" value="UniProtKB-UniRule"/>
</dbReference>
<proteinExistence type="inferred from homology"/>
<dbReference type="InterPro" id="IPR015947">
    <property type="entry name" value="PUA-like_sf"/>
</dbReference>
<comment type="function">
    <text evidence="2">Catalyzes the hydrolysis of N(4)-acetylcytidine (ac4C).</text>
</comment>
<organism evidence="4 5">
    <name type="scientific">Vibrio palustris</name>
    <dbReference type="NCBI Taxonomy" id="1918946"/>
    <lineage>
        <taxon>Bacteria</taxon>
        <taxon>Pseudomonadati</taxon>
        <taxon>Pseudomonadota</taxon>
        <taxon>Gammaproteobacteria</taxon>
        <taxon>Vibrionales</taxon>
        <taxon>Vibrionaceae</taxon>
        <taxon>Vibrio</taxon>
    </lineage>
</organism>
<dbReference type="Gene3D" id="2.30.130.30">
    <property type="entry name" value="Hypothetical protein"/>
    <property type="match status" value="1"/>
</dbReference>
<evidence type="ECO:0000313" key="5">
    <source>
        <dbReference type="Proteomes" id="UP000189475"/>
    </source>
</evidence>
<dbReference type="STRING" id="1918946.VPAL9027_00918"/>
<dbReference type="EC" id="3.5.1.135" evidence="2"/>
<dbReference type="GO" id="GO:0005829">
    <property type="term" value="C:cytosol"/>
    <property type="evidence" value="ECO:0007669"/>
    <property type="project" value="TreeGrafter"/>
</dbReference>
<comment type="similarity">
    <text evidence="2">Belongs to the N(4)-acetylcytidine amidohydrolase family.</text>
</comment>
<dbReference type="RefSeq" id="WP_077312746.1">
    <property type="nucleotide sequence ID" value="NZ_AP024887.1"/>
</dbReference>
<keyword evidence="1 2" id="KW-0378">Hydrolase</keyword>
<dbReference type="OrthoDB" id="8590202at2"/>
<dbReference type="PANTHER" id="PTHR38088:SF2">
    <property type="entry name" value="UCP029143 FAMILY PROTEIN"/>
    <property type="match status" value="1"/>
</dbReference>
<sequence>MKHITFFERFEADILSGKKVITLRDESEKDYEVGDVVAVSTLEHGRRFCHVRIDGVTQVRFDALTALHAEQENMTLAQLKQVIQEIYPGIEQLYMLKFSLMTDVI</sequence>
<comment type="catalytic activity">
    <reaction evidence="2">
        <text>N(4)-acetylcytidine + H2O = cytidine + acetate + H(+)</text>
        <dbReference type="Rhea" id="RHEA:62932"/>
        <dbReference type="ChEBI" id="CHEBI:15377"/>
        <dbReference type="ChEBI" id="CHEBI:15378"/>
        <dbReference type="ChEBI" id="CHEBI:17562"/>
        <dbReference type="ChEBI" id="CHEBI:30089"/>
        <dbReference type="ChEBI" id="CHEBI:70989"/>
        <dbReference type="EC" id="3.5.1.135"/>
    </reaction>
</comment>
<dbReference type="AlphaFoldDB" id="A0A1R4B248"/>
<evidence type="ECO:0000313" key="4">
    <source>
        <dbReference type="EMBL" id="SJL82976.1"/>
    </source>
</evidence>
<dbReference type="EMBL" id="FUFT01000002">
    <property type="protein sequence ID" value="SJL82976.1"/>
    <property type="molecule type" value="Genomic_DNA"/>
</dbReference>
<comment type="catalytic activity">
    <reaction evidence="2">
        <text>N(4)-acetylcytosine + H2O = cytosine + acetate + H(+)</text>
        <dbReference type="Rhea" id="RHEA:62940"/>
        <dbReference type="ChEBI" id="CHEBI:15377"/>
        <dbReference type="ChEBI" id="CHEBI:15378"/>
        <dbReference type="ChEBI" id="CHEBI:16040"/>
        <dbReference type="ChEBI" id="CHEBI:30089"/>
        <dbReference type="ChEBI" id="CHEBI:146134"/>
        <dbReference type="EC" id="3.5.1.135"/>
    </reaction>
</comment>
<comment type="catalytic activity">
    <reaction evidence="2">
        <text>N(4)-acetyl-2'-deoxycytidine + H2O = 2'-deoxycytidine + acetate + H(+)</text>
        <dbReference type="Rhea" id="RHEA:62936"/>
        <dbReference type="ChEBI" id="CHEBI:15377"/>
        <dbReference type="ChEBI" id="CHEBI:15378"/>
        <dbReference type="ChEBI" id="CHEBI:15698"/>
        <dbReference type="ChEBI" id="CHEBI:30089"/>
        <dbReference type="ChEBI" id="CHEBI:146133"/>
        <dbReference type="EC" id="3.5.1.135"/>
    </reaction>
</comment>
<dbReference type="HAMAP" id="MF_00684">
    <property type="entry name" value="ac4C_amidohydr"/>
    <property type="match status" value="1"/>
</dbReference>
<protein>
    <recommendedName>
        <fullName evidence="2">N(4)-acetylcytidine amidohydrolase</fullName>
        <shortName evidence="2">ac4C amidohydrolase</shortName>
        <ecNumber evidence="2">3.5.1.135</ecNumber>
    </recommendedName>
</protein>
<feature type="active site" description="Proton donor" evidence="2">
    <location>
        <position position="72"/>
    </location>
</feature>